<dbReference type="InterPro" id="IPR036390">
    <property type="entry name" value="WH_DNA-bd_sf"/>
</dbReference>
<evidence type="ECO:0000256" key="2">
    <source>
        <dbReference type="ARBA" id="ARBA00023015"/>
    </source>
</evidence>
<keyword evidence="7" id="KW-1185">Reference proteome</keyword>
<evidence type="ECO:0000259" key="5">
    <source>
        <dbReference type="PROSITE" id="PS50931"/>
    </source>
</evidence>
<keyword evidence="4" id="KW-0804">Transcription</keyword>
<comment type="caution">
    <text evidence="6">The sequence shown here is derived from an EMBL/GenBank/DDBJ whole genome shotgun (WGS) entry which is preliminary data.</text>
</comment>
<dbReference type="AlphaFoldDB" id="A0A543KB04"/>
<dbReference type="EMBL" id="VFPT01000001">
    <property type="protein sequence ID" value="TQM92273.1"/>
    <property type="molecule type" value="Genomic_DNA"/>
</dbReference>
<comment type="similarity">
    <text evidence="1">Belongs to the LysR transcriptional regulatory family.</text>
</comment>
<dbReference type="GO" id="GO:0003700">
    <property type="term" value="F:DNA-binding transcription factor activity"/>
    <property type="evidence" value="ECO:0007669"/>
    <property type="project" value="InterPro"/>
</dbReference>
<dbReference type="Proteomes" id="UP000320582">
    <property type="component" value="Unassembled WGS sequence"/>
</dbReference>
<evidence type="ECO:0000256" key="1">
    <source>
        <dbReference type="ARBA" id="ARBA00009437"/>
    </source>
</evidence>
<dbReference type="PROSITE" id="PS50931">
    <property type="entry name" value="HTH_LYSR"/>
    <property type="match status" value="1"/>
</dbReference>
<dbReference type="InterPro" id="IPR036388">
    <property type="entry name" value="WH-like_DNA-bd_sf"/>
</dbReference>
<name>A0A543KB04_9RHOB</name>
<evidence type="ECO:0000256" key="3">
    <source>
        <dbReference type="ARBA" id="ARBA00023125"/>
    </source>
</evidence>
<dbReference type="CDD" id="cd08422">
    <property type="entry name" value="PBP2_CrgA_like"/>
    <property type="match status" value="1"/>
</dbReference>
<organism evidence="6 7">
    <name type="scientific">Roseinatronobacter monicus</name>
    <dbReference type="NCBI Taxonomy" id="393481"/>
    <lineage>
        <taxon>Bacteria</taxon>
        <taxon>Pseudomonadati</taxon>
        <taxon>Pseudomonadota</taxon>
        <taxon>Alphaproteobacteria</taxon>
        <taxon>Rhodobacterales</taxon>
        <taxon>Paracoccaceae</taxon>
        <taxon>Roseinatronobacter</taxon>
    </lineage>
</organism>
<keyword evidence="2" id="KW-0805">Transcription regulation</keyword>
<sequence length="325" mass="35792">MKTPSTFNFILKIIMAYLSNVRMFVRVYELGSMSAAARDQRTSPAVASARMAELEKHLGVRLFNRTTRSLKPTSNGQLFYEGALKILEAVSEAEAALTHATAQPRGVLFVAAPLGIGRRLIAPHVPIFKDENPEIELRLRLSDRSIDVTAEGLDVAFHLGPLEDSALKMRVIAECPRILCAAPAYIARRGMPEDGAALVRERHDCLNLRFPGAREFQWRLQTADGPQRFKITGPFESDDGDVLTSWALAGRGIILKPVFEVVEHLLSGALVPVATASPPLPVTLASLTPHRRLRDPKVTIFTDFIALRIKTALSEAEARCAQLPR</sequence>
<dbReference type="PANTHER" id="PTHR30537:SF5">
    <property type="entry name" value="HTH-TYPE TRANSCRIPTIONAL ACTIVATOR TTDR-RELATED"/>
    <property type="match status" value="1"/>
</dbReference>
<dbReference type="GO" id="GO:0003677">
    <property type="term" value="F:DNA binding"/>
    <property type="evidence" value="ECO:0007669"/>
    <property type="project" value="UniProtKB-KW"/>
</dbReference>
<evidence type="ECO:0000313" key="7">
    <source>
        <dbReference type="Proteomes" id="UP000320582"/>
    </source>
</evidence>
<accession>A0A543KB04</accession>
<reference evidence="6 7" key="1">
    <citation type="submission" date="2019-06" db="EMBL/GenBank/DDBJ databases">
        <title>Genomic Encyclopedia of Archaeal and Bacterial Type Strains, Phase II (KMG-II): from individual species to whole genera.</title>
        <authorList>
            <person name="Goeker M."/>
        </authorList>
    </citation>
    <scope>NUCLEOTIDE SEQUENCE [LARGE SCALE GENOMIC DNA]</scope>
    <source>
        <strain evidence="6 7">DSM 18423</strain>
    </source>
</reference>
<dbReference type="Gene3D" id="1.10.10.10">
    <property type="entry name" value="Winged helix-like DNA-binding domain superfamily/Winged helix DNA-binding domain"/>
    <property type="match status" value="1"/>
</dbReference>
<dbReference type="InterPro" id="IPR005119">
    <property type="entry name" value="LysR_subst-bd"/>
</dbReference>
<dbReference type="InterPro" id="IPR058163">
    <property type="entry name" value="LysR-type_TF_proteobact-type"/>
</dbReference>
<dbReference type="Gene3D" id="3.40.190.290">
    <property type="match status" value="1"/>
</dbReference>
<proteinExistence type="inferred from homology"/>
<dbReference type="Pfam" id="PF03466">
    <property type="entry name" value="LysR_substrate"/>
    <property type="match status" value="1"/>
</dbReference>
<dbReference type="FunFam" id="1.10.10.10:FF:000001">
    <property type="entry name" value="LysR family transcriptional regulator"/>
    <property type="match status" value="1"/>
</dbReference>
<protein>
    <submittedName>
        <fullName evidence="6">LysR family transcriptional regulator</fullName>
    </submittedName>
</protein>
<dbReference type="InterPro" id="IPR000847">
    <property type="entry name" value="LysR_HTH_N"/>
</dbReference>
<evidence type="ECO:0000256" key="4">
    <source>
        <dbReference type="ARBA" id="ARBA00023163"/>
    </source>
</evidence>
<gene>
    <name evidence="6" type="ORF">BD293_0868</name>
</gene>
<dbReference type="SUPFAM" id="SSF46785">
    <property type="entry name" value="Winged helix' DNA-binding domain"/>
    <property type="match status" value="1"/>
</dbReference>
<dbReference type="PANTHER" id="PTHR30537">
    <property type="entry name" value="HTH-TYPE TRANSCRIPTIONAL REGULATOR"/>
    <property type="match status" value="1"/>
</dbReference>
<keyword evidence="3" id="KW-0238">DNA-binding</keyword>
<evidence type="ECO:0000313" key="6">
    <source>
        <dbReference type="EMBL" id="TQM92273.1"/>
    </source>
</evidence>
<dbReference type="SUPFAM" id="SSF53850">
    <property type="entry name" value="Periplasmic binding protein-like II"/>
    <property type="match status" value="1"/>
</dbReference>
<dbReference type="Pfam" id="PF00126">
    <property type="entry name" value="HTH_1"/>
    <property type="match status" value="1"/>
</dbReference>
<feature type="domain" description="HTH lysR-type" evidence="5">
    <location>
        <begin position="22"/>
        <end position="73"/>
    </location>
</feature>